<reference evidence="2 3" key="1">
    <citation type="submission" date="2018-06" db="EMBL/GenBank/DDBJ databases">
        <title>Complete Genome Sequence of Bacillus velezensis DSYZ, a Plant Growth-Promoting Rhizobacterium with Antifungal Activity.</title>
        <authorList>
            <person name="Du B."/>
            <person name="Ding Y."/>
            <person name="Liu K."/>
            <person name="Yao L."/>
            <person name="Wang C."/>
            <person name="Li H."/>
            <person name="Liu H."/>
        </authorList>
    </citation>
    <scope>NUCLEOTIDE SEQUENCE [LARGE SCALE GENOMIC DNA]</scope>
    <source>
        <strain evidence="2 3">DSYZ</strain>
    </source>
</reference>
<dbReference type="SUPFAM" id="SSF53041">
    <property type="entry name" value="Resolvase-like"/>
    <property type="match status" value="1"/>
</dbReference>
<dbReference type="Proteomes" id="UP000250069">
    <property type="component" value="Chromosome"/>
</dbReference>
<organism evidence="2 3">
    <name type="scientific">Bacillus velezensis</name>
    <dbReference type="NCBI Taxonomy" id="492670"/>
    <lineage>
        <taxon>Bacteria</taxon>
        <taxon>Bacillati</taxon>
        <taxon>Bacillota</taxon>
        <taxon>Bacilli</taxon>
        <taxon>Bacillales</taxon>
        <taxon>Bacillaceae</taxon>
        <taxon>Bacillus</taxon>
        <taxon>Bacillus amyloliquefaciens group</taxon>
    </lineage>
</organism>
<name>A0ABC8D260_BACVE</name>
<proteinExistence type="predicted"/>
<feature type="domain" description="Resolvase/invertase-type recombinase catalytic" evidence="1">
    <location>
        <begin position="22"/>
        <end position="86"/>
    </location>
</feature>
<dbReference type="AlphaFoldDB" id="A0ABC8D260"/>
<dbReference type="InterPro" id="IPR006119">
    <property type="entry name" value="Resolv_N"/>
</dbReference>
<dbReference type="EMBL" id="CP030150">
    <property type="protein sequence ID" value="AWX71170.1"/>
    <property type="molecule type" value="Genomic_DNA"/>
</dbReference>
<evidence type="ECO:0000259" key="1">
    <source>
        <dbReference type="Pfam" id="PF00239"/>
    </source>
</evidence>
<accession>A0ABC8D260</accession>
<protein>
    <recommendedName>
        <fullName evidence="1">Resolvase/invertase-type recombinase catalytic domain-containing protein</fullName>
    </recommendedName>
</protein>
<sequence length="87" mass="10275">MKKQPRVGIYFRTNHLNNMATLHHLEVYAKERELEPIIFLDIDSGVEQRQSLNHLLNQVRNQKVDIIITYSLSDFSRKTSELYSILC</sequence>
<evidence type="ECO:0000313" key="2">
    <source>
        <dbReference type="EMBL" id="AWX71170.1"/>
    </source>
</evidence>
<dbReference type="Gene3D" id="3.40.50.1390">
    <property type="entry name" value="Resolvase, N-terminal catalytic domain"/>
    <property type="match status" value="1"/>
</dbReference>
<dbReference type="Pfam" id="PF00239">
    <property type="entry name" value="Resolvase"/>
    <property type="match status" value="1"/>
</dbReference>
<dbReference type="InterPro" id="IPR036162">
    <property type="entry name" value="Resolvase-like_N_sf"/>
</dbReference>
<evidence type="ECO:0000313" key="3">
    <source>
        <dbReference type="Proteomes" id="UP000250069"/>
    </source>
</evidence>
<gene>
    <name evidence="2" type="ORF">BVDSYZ_03650</name>
</gene>
<dbReference type="RefSeq" id="WP_039252435.1">
    <property type="nucleotide sequence ID" value="NZ_CP015443.1"/>
</dbReference>